<organism evidence="3 4">
    <name type="scientific">Enemella evansiae</name>
    <dbReference type="NCBI Taxonomy" id="2016499"/>
    <lineage>
        <taxon>Bacteria</taxon>
        <taxon>Bacillati</taxon>
        <taxon>Actinomycetota</taxon>
        <taxon>Actinomycetes</taxon>
        <taxon>Propionibacteriales</taxon>
        <taxon>Propionibacteriaceae</taxon>
        <taxon>Enemella</taxon>
    </lineage>
</organism>
<evidence type="ECO:0000313" key="4">
    <source>
        <dbReference type="Proteomes" id="UP000215896"/>
    </source>
</evidence>
<dbReference type="EMBL" id="NMVO01000016">
    <property type="protein sequence ID" value="OYO10466.1"/>
    <property type="molecule type" value="Genomic_DNA"/>
</dbReference>
<proteinExistence type="predicted"/>
<name>A0A255G7U0_9ACTN</name>
<feature type="transmembrane region" description="Helical" evidence="2">
    <location>
        <begin position="59"/>
        <end position="78"/>
    </location>
</feature>
<dbReference type="AlphaFoldDB" id="A0A255G7U0"/>
<keyword evidence="2" id="KW-1133">Transmembrane helix</keyword>
<protein>
    <recommendedName>
        <fullName evidence="5">DUF3093 domain-containing protein</fullName>
    </recommendedName>
</protein>
<accession>A0A255G7U0</accession>
<keyword evidence="2" id="KW-0472">Membrane</keyword>
<keyword evidence="4" id="KW-1185">Reference proteome</keyword>
<dbReference type="InterPro" id="IPR021443">
    <property type="entry name" value="DUF3093"/>
</dbReference>
<keyword evidence="2" id="KW-0812">Transmembrane</keyword>
<dbReference type="RefSeq" id="WP_094406208.1">
    <property type="nucleotide sequence ID" value="NZ_NMVN01000001.1"/>
</dbReference>
<gene>
    <name evidence="3" type="ORF">CGZ94_15680</name>
</gene>
<reference evidence="3 4" key="1">
    <citation type="submission" date="2017-07" db="EMBL/GenBank/DDBJ databases">
        <title>Draft whole genome sequences of clinical Proprionibacteriaceae strains.</title>
        <authorList>
            <person name="Bernier A.-M."/>
            <person name="Bernard K."/>
            <person name="Domingo M.-C."/>
        </authorList>
    </citation>
    <scope>NUCLEOTIDE SEQUENCE [LARGE SCALE GENOMIC DNA]</scope>
    <source>
        <strain evidence="3 4">NML 030167</strain>
    </source>
</reference>
<feature type="transmembrane region" description="Helical" evidence="2">
    <location>
        <begin position="32"/>
        <end position="53"/>
    </location>
</feature>
<dbReference type="Proteomes" id="UP000215896">
    <property type="component" value="Unassembled WGS sequence"/>
</dbReference>
<comment type="caution">
    <text evidence="3">The sequence shown here is derived from an EMBL/GenBank/DDBJ whole genome shotgun (WGS) entry which is preliminary data.</text>
</comment>
<evidence type="ECO:0000313" key="3">
    <source>
        <dbReference type="EMBL" id="OYO10466.1"/>
    </source>
</evidence>
<dbReference type="Pfam" id="PF11292">
    <property type="entry name" value="DUF3093"/>
    <property type="match status" value="1"/>
</dbReference>
<evidence type="ECO:0008006" key="5">
    <source>
        <dbReference type="Google" id="ProtNLM"/>
    </source>
</evidence>
<evidence type="ECO:0000256" key="2">
    <source>
        <dbReference type="SAM" id="Phobius"/>
    </source>
</evidence>
<dbReference type="OrthoDB" id="3217020at2"/>
<accession>A0A4R6LXK4</accession>
<feature type="region of interest" description="Disordered" evidence="1">
    <location>
        <begin position="1"/>
        <end position="26"/>
    </location>
</feature>
<evidence type="ECO:0000256" key="1">
    <source>
        <dbReference type="SAM" id="MobiDB-lite"/>
    </source>
</evidence>
<sequence length="176" mass="19605">MSQGQSEAPDQPETRSGPEQQRADRQSYAERLTAPLSWWLIAGFFLATFWLAMGFYLGWLQGLAGTAVLGGLAAWVLIDYGSVRVAAGPDGLRAGRARIEWQWVSGVTALDAAATRDRQRVKADARAYLLLRSYLKRAVEVTIDDPADPHPYWLVSCRRPDELARVAQGYLGKRRQ</sequence>